<evidence type="ECO:0000313" key="2">
    <source>
        <dbReference type="Proteomes" id="UP000178636"/>
    </source>
</evidence>
<name>A0A1G2DAC0_9BACT</name>
<dbReference type="InterPro" id="IPR050708">
    <property type="entry name" value="T6SS_VgrG/RHS"/>
</dbReference>
<dbReference type="EMBL" id="MHLO01000050">
    <property type="protein sequence ID" value="OGZ10556.1"/>
    <property type="molecule type" value="Genomic_DNA"/>
</dbReference>
<dbReference type="PANTHER" id="PTHR32305:SF15">
    <property type="entry name" value="PROTEIN RHSA-RELATED"/>
    <property type="match status" value="1"/>
</dbReference>
<dbReference type="PANTHER" id="PTHR32305">
    <property type="match status" value="1"/>
</dbReference>
<dbReference type="InterPro" id="IPR022385">
    <property type="entry name" value="Rhs_assc_core"/>
</dbReference>
<dbReference type="AlphaFoldDB" id="A0A1G2DAC0"/>
<dbReference type="Gene3D" id="2.180.10.10">
    <property type="entry name" value="RHS repeat-associated core"/>
    <property type="match status" value="1"/>
</dbReference>
<protein>
    <recommendedName>
        <fullName evidence="3">RHS repeat-associated core domain-containing protein</fullName>
    </recommendedName>
</protein>
<dbReference type="NCBIfam" id="TIGR03696">
    <property type="entry name" value="Rhs_assc_core"/>
    <property type="match status" value="1"/>
</dbReference>
<organism evidence="1 2">
    <name type="scientific">Candidatus Lloydbacteria bacterium RIFCSPHIGHO2_02_FULL_54_17</name>
    <dbReference type="NCBI Taxonomy" id="1798664"/>
    <lineage>
        <taxon>Bacteria</taxon>
        <taxon>Candidatus Lloydiibacteriota</taxon>
    </lineage>
</organism>
<dbReference type="Proteomes" id="UP000178636">
    <property type="component" value="Unassembled WGS sequence"/>
</dbReference>
<gene>
    <name evidence="1" type="ORF">A3C93_01940</name>
</gene>
<accession>A0A1G2DAC0</accession>
<reference evidence="1 2" key="1">
    <citation type="journal article" date="2016" name="Nat. Commun.">
        <title>Thousands of microbial genomes shed light on interconnected biogeochemical processes in an aquifer system.</title>
        <authorList>
            <person name="Anantharaman K."/>
            <person name="Brown C.T."/>
            <person name="Hug L.A."/>
            <person name="Sharon I."/>
            <person name="Castelle C.J."/>
            <person name="Probst A.J."/>
            <person name="Thomas B.C."/>
            <person name="Singh A."/>
            <person name="Wilkins M.J."/>
            <person name="Karaoz U."/>
            <person name="Brodie E.L."/>
            <person name="Williams K.H."/>
            <person name="Hubbard S.S."/>
            <person name="Banfield J.F."/>
        </authorList>
    </citation>
    <scope>NUCLEOTIDE SEQUENCE [LARGE SCALE GENOMIC DNA]</scope>
</reference>
<evidence type="ECO:0008006" key="3">
    <source>
        <dbReference type="Google" id="ProtNLM"/>
    </source>
</evidence>
<proteinExistence type="predicted"/>
<evidence type="ECO:0000313" key="1">
    <source>
        <dbReference type="EMBL" id="OGZ10556.1"/>
    </source>
</evidence>
<dbReference type="STRING" id="1798664.A3C93_01940"/>
<comment type="caution">
    <text evidence="1">The sequence shown here is derived from an EMBL/GenBank/DDBJ whole genome shotgun (WGS) entry which is preliminary data.</text>
</comment>
<sequence>MSDKNGTLAQLATYYPYGAKRNNELPSSGFSEKHQFIGQYYDDATALSYLNARYYQGANGKFLSQDPIARDIGMMQKMPAYILAFGGANGMIEQTSVLSNPQMLNSYSYSVNNPINFSDPSGLWYKEFITGQQSWPSAWCPFLKTPCPPMIS</sequence>